<comment type="caution">
    <text evidence="5">The sequence shown here is derived from an EMBL/GenBank/DDBJ whole genome shotgun (WGS) entry which is preliminary data.</text>
</comment>
<gene>
    <name evidence="5" type="ORF">M472_10860</name>
</gene>
<dbReference type="Proteomes" id="UP000016584">
    <property type="component" value="Unassembled WGS sequence"/>
</dbReference>
<keyword evidence="3" id="KW-0804">Transcription</keyword>
<reference evidence="5 6" key="1">
    <citation type="journal article" date="2013" name="Genome Announc.">
        <title>The Draft Genome Sequence of Sphingomonas paucimobilis Strain HER1398 (Proteobacteria), Host to the Giant PAU Phage, Indicates That It Is a Member of the Genus Sphingobacterium (Bacteroidetes).</title>
        <authorList>
            <person name="White R.A.III."/>
            <person name="Suttle C.A."/>
        </authorList>
    </citation>
    <scope>NUCLEOTIDE SEQUENCE [LARGE SCALE GENOMIC DNA]</scope>
    <source>
        <strain evidence="5 6">HER1398</strain>
    </source>
</reference>
<dbReference type="SUPFAM" id="SSF46689">
    <property type="entry name" value="Homeodomain-like"/>
    <property type="match status" value="1"/>
</dbReference>
<dbReference type="STRING" id="1346330.M472_10860"/>
<dbReference type="InterPro" id="IPR018060">
    <property type="entry name" value="HTH_AraC"/>
</dbReference>
<sequence length="335" mass="38831">MKRSVLSKLRQILDKVASAHCLEQLEATLILQDSQTSYWKRGADEATLQDFDTLEVFLSCLDTLFCEERTIPIKVKLYDIHVLYVLEASATIRLYNSQGHLISQQACGRGMYYYLPPGHYSLKIPAGKSQLFGYYFRSKTFRKKNEKPYIFLHSLLRARRAQLPEVVVSRDFKVGRRTRMYIHALCRGLKKRKLKNESFVFGIIHDLIDLSAEKISEEETKMSYDLKIAIQARKLLAMHIEEKGQETQINLLSDDLKLDLDTVNRYHKQHFGKCLRELRTELLVTRAQNLLASGMSPTETAYELNYSSLDAFGRFFKKYSKQTASAYIQTLLTDQ</sequence>
<feature type="domain" description="HTH araC/xylS-type" evidence="4">
    <location>
        <begin position="230"/>
        <end position="330"/>
    </location>
</feature>
<dbReference type="PATRIC" id="fig|1346330.5.peg.2608"/>
<dbReference type="OrthoDB" id="699630at2"/>
<keyword evidence="2" id="KW-0238">DNA-binding</keyword>
<evidence type="ECO:0000313" key="6">
    <source>
        <dbReference type="Proteomes" id="UP000016584"/>
    </source>
</evidence>
<evidence type="ECO:0000256" key="1">
    <source>
        <dbReference type="ARBA" id="ARBA00023015"/>
    </source>
</evidence>
<protein>
    <recommendedName>
        <fullName evidence="4">HTH araC/xylS-type domain-containing protein</fullName>
    </recommendedName>
</protein>
<dbReference type="EMBL" id="ATDL01000015">
    <property type="protein sequence ID" value="ERJ59274.1"/>
    <property type="molecule type" value="Genomic_DNA"/>
</dbReference>
<dbReference type="Pfam" id="PF12833">
    <property type="entry name" value="HTH_18"/>
    <property type="match status" value="1"/>
</dbReference>
<dbReference type="Gene3D" id="1.10.10.60">
    <property type="entry name" value="Homeodomain-like"/>
    <property type="match status" value="1"/>
</dbReference>
<keyword evidence="1" id="KW-0805">Transcription regulation</keyword>
<evidence type="ECO:0000256" key="3">
    <source>
        <dbReference type="ARBA" id="ARBA00023163"/>
    </source>
</evidence>
<name>U2J2S8_9SPHI</name>
<dbReference type="InterPro" id="IPR009057">
    <property type="entry name" value="Homeodomain-like_sf"/>
</dbReference>
<evidence type="ECO:0000313" key="5">
    <source>
        <dbReference type="EMBL" id="ERJ59274.1"/>
    </source>
</evidence>
<dbReference type="AlphaFoldDB" id="U2J2S8"/>
<dbReference type="PANTHER" id="PTHR43280:SF28">
    <property type="entry name" value="HTH-TYPE TRANSCRIPTIONAL ACTIVATOR RHAS"/>
    <property type="match status" value="1"/>
</dbReference>
<dbReference type="GO" id="GO:0003700">
    <property type="term" value="F:DNA-binding transcription factor activity"/>
    <property type="evidence" value="ECO:0007669"/>
    <property type="project" value="InterPro"/>
</dbReference>
<accession>U2J2S8</accession>
<dbReference type="SMART" id="SM00342">
    <property type="entry name" value="HTH_ARAC"/>
    <property type="match status" value="1"/>
</dbReference>
<evidence type="ECO:0000259" key="4">
    <source>
        <dbReference type="PROSITE" id="PS01124"/>
    </source>
</evidence>
<proteinExistence type="predicted"/>
<dbReference type="PANTHER" id="PTHR43280">
    <property type="entry name" value="ARAC-FAMILY TRANSCRIPTIONAL REGULATOR"/>
    <property type="match status" value="1"/>
</dbReference>
<organism evidence="5 6">
    <name type="scientific">Sphingobacterium paucimobilis HER1398</name>
    <dbReference type="NCBI Taxonomy" id="1346330"/>
    <lineage>
        <taxon>Bacteria</taxon>
        <taxon>Pseudomonadati</taxon>
        <taxon>Bacteroidota</taxon>
        <taxon>Sphingobacteriia</taxon>
        <taxon>Sphingobacteriales</taxon>
        <taxon>Sphingobacteriaceae</taxon>
        <taxon>Sphingobacterium</taxon>
    </lineage>
</organism>
<keyword evidence="6" id="KW-1185">Reference proteome</keyword>
<dbReference type="RefSeq" id="WP_021070768.1">
    <property type="nucleotide sequence ID" value="NZ_ATDL01000015.1"/>
</dbReference>
<evidence type="ECO:0000256" key="2">
    <source>
        <dbReference type="ARBA" id="ARBA00023125"/>
    </source>
</evidence>
<dbReference type="PROSITE" id="PS01124">
    <property type="entry name" value="HTH_ARAC_FAMILY_2"/>
    <property type="match status" value="1"/>
</dbReference>
<dbReference type="GO" id="GO:0043565">
    <property type="term" value="F:sequence-specific DNA binding"/>
    <property type="evidence" value="ECO:0007669"/>
    <property type="project" value="InterPro"/>
</dbReference>